<dbReference type="EMBL" id="JBHSWW010000042">
    <property type="protein sequence ID" value="MFC6752813.1"/>
    <property type="molecule type" value="Genomic_DNA"/>
</dbReference>
<evidence type="ECO:0000259" key="2">
    <source>
        <dbReference type="Pfam" id="PF07883"/>
    </source>
</evidence>
<gene>
    <name evidence="3" type="ORF">ACFQEU_04945</name>
</gene>
<proteinExistence type="predicted"/>
<dbReference type="InterPro" id="IPR011051">
    <property type="entry name" value="RmlC_Cupin_sf"/>
</dbReference>
<dbReference type="Proteomes" id="UP001596442">
    <property type="component" value="Unassembled WGS sequence"/>
</dbReference>
<comment type="caution">
    <text evidence="3">The sequence shown here is derived from an EMBL/GenBank/DDBJ whole genome shotgun (WGS) entry which is preliminary data.</text>
</comment>
<sequence length="130" mass="14147">MAAYERVNYADVEPVSGAMRSLTESLGSEQVGVSMVRCEPGWRNEPHDHVADDHEEVYVLLEGEATVVVDDDSVSMEPGDAVWIPPRATRQIRNSETDSAFVLISAPASQCRTTTCTNDVDSWSADGFVG</sequence>
<dbReference type="GO" id="GO:0046872">
    <property type="term" value="F:metal ion binding"/>
    <property type="evidence" value="ECO:0007669"/>
    <property type="project" value="UniProtKB-KW"/>
</dbReference>
<reference evidence="3 4" key="1">
    <citation type="journal article" date="2019" name="Int. J. Syst. Evol. Microbiol.">
        <title>The Global Catalogue of Microorganisms (GCM) 10K type strain sequencing project: providing services to taxonomists for standard genome sequencing and annotation.</title>
        <authorList>
            <consortium name="The Broad Institute Genomics Platform"/>
            <consortium name="The Broad Institute Genome Sequencing Center for Infectious Disease"/>
            <person name="Wu L."/>
            <person name="Ma J."/>
        </authorList>
    </citation>
    <scope>NUCLEOTIDE SEQUENCE [LARGE SCALE GENOMIC DNA]</scope>
    <source>
        <strain evidence="3 4">CGMCC 1.3239</strain>
    </source>
</reference>
<dbReference type="Pfam" id="PF07883">
    <property type="entry name" value="Cupin_2"/>
    <property type="match status" value="1"/>
</dbReference>
<dbReference type="PANTHER" id="PTHR35848">
    <property type="entry name" value="OXALATE-BINDING PROTEIN"/>
    <property type="match status" value="1"/>
</dbReference>
<protein>
    <submittedName>
        <fullName evidence="3">Cupin domain-containing protein</fullName>
    </submittedName>
</protein>
<evidence type="ECO:0000256" key="1">
    <source>
        <dbReference type="ARBA" id="ARBA00022723"/>
    </source>
</evidence>
<keyword evidence="1" id="KW-0479">Metal-binding</keyword>
<dbReference type="RefSeq" id="WP_379779854.1">
    <property type="nucleotide sequence ID" value="NZ_JBHSWW010000042.1"/>
</dbReference>
<dbReference type="InterPro" id="IPR014710">
    <property type="entry name" value="RmlC-like_jellyroll"/>
</dbReference>
<dbReference type="InterPro" id="IPR013096">
    <property type="entry name" value="Cupin_2"/>
</dbReference>
<dbReference type="SUPFAM" id="SSF51182">
    <property type="entry name" value="RmlC-like cupins"/>
    <property type="match status" value="1"/>
</dbReference>
<name>A0ABD5S8M9_9EURY</name>
<accession>A0ABD5S8M9</accession>
<evidence type="ECO:0000313" key="4">
    <source>
        <dbReference type="Proteomes" id="UP001596442"/>
    </source>
</evidence>
<evidence type="ECO:0000313" key="3">
    <source>
        <dbReference type="EMBL" id="MFC6752813.1"/>
    </source>
</evidence>
<feature type="domain" description="Cupin type-2" evidence="2">
    <location>
        <begin position="35"/>
        <end position="103"/>
    </location>
</feature>
<dbReference type="PANTHER" id="PTHR35848:SF9">
    <property type="entry name" value="SLL1358 PROTEIN"/>
    <property type="match status" value="1"/>
</dbReference>
<organism evidence="3 4">
    <name type="scientific">Halorubrum tibetense</name>
    <dbReference type="NCBI Taxonomy" id="175631"/>
    <lineage>
        <taxon>Archaea</taxon>
        <taxon>Methanobacteriati</taxon>
        <taxon>Methanobacteriota</taxon>
        <taxon>Stenosarchaea group</taxon>
        <taxon>Halobacteria</taxon>
        <taxon>Halobacteriales</taxon>
        <taxon>Haloferacaceae</taxon>
        <taxon>Halorubrum</taxon>
    </lineage>
</organism>
<keyword evidence="4" id="KW-1185">Reference proteome</keyword>
<dbReference type="InterPro" id="IPR051610">
    <property type="entry name" value="GPI/OXD"/>
</dbReference>
<dbReference type="AlphaFoldDB" id="A0ABD5S8M9"/>
<dbReference type="Gene3D" id="2.60.120.10">
    <property type="entry name" value="Jelly Rolls"/>
    <property type="match status" value="1"/>
</dbReference>